<dbReference type="Proteomes" id="UP000005566">
    <property type="component" value="Unassembled WGS sequence"/>
</dbReference>
<keyword evidence="1" id="KW-0472">Membrane</keyword>
<evidence type="ECO:0000256" key="1">
    <source>
        <dbReference type="SAM" id="Phobius"/>
    </source>
</evidence>
<dbReference type="RefSeq" id="WP_007138704.1">
    <property type="nucleotide sequence ID" value="NZ_AHKF01000018.1"/>
</dbReference>
<comment type="caution">
    <text evidence="2">The sequence shown here is derived from an EMBL/GenBank/DDBJ whole genome shotgun (WGS) entry which is preliminary data.</text>
</comment>
<evidence type="ECO:0000313" key="3">
    <source>
        <dbReference type="Proteomes" id="UP000005566"/>
    </source>
</evidence>
<evidence type="ECO:0008006" key="4">
    <source>
        <dbReference type="Google" id="ProtNLM"/>
    </source>
</evidence>
<protein>
    <recommendedName>
        <fullName evidence="4">DUF2157 domain-containing protein</fullName>
    </recommendedName>
</protein>
<feature type="transmembrane region" description="Helical" evidence="1">
    <location>
        <begin position="53"/>
        <end position="77"/>
    </location>
</feature>
<keyword evidence="1" id="KW-1133">Transmembrane helix</keyword>
<dbReference type="AlphaFoldDB" id="H7FSG2"/>
<feature type="transmembrane region" description="Helical" evidence="1">
    <location>
        <begin position="308"/>
        <end position="324"/>
    </location>
</feature>
<sequence>MIVYNKEELENVTLLDQAQSLEKAGFMNKKQYDEISKELIIPKRHNNLLIRGAFFLLGIFLYSSICSFFTLIIVDLIAENFKILIFLYALVGFVAAEFLSKQKFYGYGLDDAFIVGAQLTLALAIGISTDGNGLIISLILMITSLLSYLRYMHLSMALLFFFATTSSLVYTLFELGATGKTILPFVLMLFSAGIYYSSKPILKNLKPTFYHKGVLLANSFSLILFYLSGNYLVVRELSVALLGAEIDPNSDISFAYFFYAFTFIVPAAYLVYSLLKKDRIMLWIGASAMTFSIYSIRFYYAILPIETFLTIAGLLLFACTYFAMKKLKNKATGITFRLDRFTKANAFMNSEALIASQLGLKPETVLESDMEFGGGGFSGGGSSGEF</sequence>
<dbReference type="eggNOG" id="ENOG502ZHN5">
    <property type="taxonomic scope" value="Bacteria"/>
</dbReference>
<feature type="transmembrane region" description="Helical" evidence="1">
    <location>
        <begin position="83"/>
        <end position="100"/>
    </location>
</feature>
<keyword evidence="1" id="KW-0812">Transmembrane</keyword>
<keyword evidence="3" id="KW-1185">Reference proteome</keyword>
<gene>
    <name evidence="2" type="ORF">HJ01_02527</name>
</gene>
<dbReference type="STRING" id="1086011.HJ01_02527"/>
<reference evidence="2 3" key="1">
    <citation type="journal article" date="2014" name="Acta Crystallogr. D">
        <title>Structure-based characterization and antifreeze properties of a hyperactive ice-binding protein from the Antarctic bacterium Flavobacterium frigoris PS1.</title>
        <authorList>
            <person name="Do H."/>
            <person name="Kim S.J."/>
            <person name="Kim H.J."/>
            <person name="Lee J.H."/>
        </authorList>
    </citation>
    <scope>NUCLEOTIDE SEQUENCE [LARGE SCALE GENOMIC DNA]</scope>
    <source>
        <strain evidence="2 3">PS1</strain>
    </source>
</reference>
<dbReference type="OrthoDB" id="660047at2"/>
<feature type="transmembrane region" description="Helical" evidence="1">
    <location>
        <begin position="282"/>
        <end position="302"/>
    </location>
</feature>
<evidence type="ECO:0000313" key="2">
    <source>
        <dbReference type="EMBL" id="EIA08805.1"/>
    </source>
</evidence>
<feature type="transmembrane region" description="Helical" evidence="1">
    <location>
        <begin position="214"/>
        <end position="234"/>
    </location>
</feature>
<name>H7FSG2_FLAFP</name>
<feature type="transmembrane region" description="Helical" evidence="1">
    <location>
        <begin position="112"/>
        <end position="128"/>
    </location>
</feature>
<feature type="transmembrane region" description="Helical" evidence="1">
    <location>
        <begin position="158"/>
        <end position="176"/>
    </location>
</feature>
<organism evidence="2 3">
    <name type="scientific">Flavobacterium frigoris (strain PS1)</name>
    <dbReference type="NCBI Taxonomy" id="1086011"/>
    <lineage>
        <taxon>Bacteria</taxon>
        <taxon>Pseudomonadati</taxon>
        <taxon>Bacteroidota</taxon>
        <taxon>Flavobacteriia</taxon>
        <taxon>Flavobacteriales</taxon>
        <taxon>Flavobacteriaceae</taxon>
        <taxon>Flavobacterium</taxon>
    </lineage>
</organism>
<accession>H7FSG2</accession>
<dbReference type="PATRIC" id="fig|1086011.3.peg.2474"/>
<proteinExistence type="predicted"/>
<feature type="transmembrane region" description="Helical" evidence="1">
    <location>
        <begin position="254"/>
        <end position="275"/>
    </location>
</feature>
<feature type="transmembrane region" description="Helical" evidence="1">
    <location>
        <begin position="182"/>
        <end position="202"/>
    </location>
</feature>
<dbReference type="EMBL" id="AHKF01000018">
    <property type="protein sequence ID" value="EIA08805.1"/>
    <property type="molecule type" value="Genomic_DNA"/>
</dbReference>